<reference evidence="1 2" key="1">
    <citation type="submission" date="2016-02" db="EMBL/GenBank/DDBJ databases">
        <authorList>
            <person name="Wen L."/>
            <person name="He K."/>
            <person name="Yang H."/>
        </authorList>
    </citation>
    <scope>NUCLEOTIDE SEQUENCE [LARGE SCALE GENOMIC DNA]</scope>
    <source>
        <strain evidence="1 2">CD09_2</strain>
    </source>
</reference>
<dbReference type="Proteomes" id="UP000077262">
    <property type="component" value="Unassembled WGS sequence"/>
</dbReference>
<gene>
    <name evidence="1" type="ORF">AX777_24425</name>
</gene>
<accession>A0A177JKA4</accession>
<dbReference type="EMBL" id="LSTR01000052">
    <property type="protein sequence ID" value="OAH41488.1"/>
    <property type="molecule type" value="Genomic_DNA"/>
</dbReference>
<organism evidence="1 2">
    <name type="scientific">Sphingobium yanoikuyae</name>
    <name type="common">Sphingomonas yanoikuyae</name>
    <dbReference type="NCBI Taxonomy" id="13690"/>
    <lineage>
        <taxon>Bacteria</taxon>
        <taxon>Pseudomonadati</taxon>
        <taxon>Pseudomonadota</taxon>
        <taxon>Alphaproteobacteria</taxon>
        <taxon>Sphingomonadales</taxon>
        <taxon>Sphingomonadaceae</taxon>
        <taxon>Sphingobium</taxon>
    </lineage>
</organism>
<sequence length="59" mass="7051">MREGIDVQTFWNIWRLTPGVYHEEDGQWTVEYDFDLADDQQIRENCIYVLEPDSKVSQA</sequence>
<proteinExistence type="predicted"/>
<protein>
    <submittedName>
        <fullName evidence="1">Uncharacterized protein</fullName>
    </submittedName>
</protein>
<evidence type="ECO:0000313" key="2">
    <source>
        <dbReference type="Proteomes" id="UP000077262"/>
    </source>
</evidence>
<name>A0A177JKA4_SPHYA</name>
<comment type="caution">
    <text evidence="1">The sequence shown here is derived from an EMBL/GenBank/DDBJ whole genome shotgun (WGS) entry which is preliminary data.</text>
</comment>
<dbReference type="AlphaFoldDB" id="A0A177JKA4"/>
<evidence type="ECO:0000313" key="1">
    <source>
        <dbReference type="EMBL" id="OAH41488.1"/>
    </source>
</evidence>